<feature type="region of interest" description="Disordered" evidence="1">
    <location>
        <begin position="1"/>
        <end position="42"/>
    </location>
</feature>
<keyword evidence="3" id="KW-1185">Reference proteome</keyword>
<sequence>MNIKSATKQKSKNLAQTNRMPKVKQPAQSNEDLKKGSNVLSIPTKSEKMRILNQLKGSVTELSDITLPIFKD</sequence>
<evidence type="ECO:0000313" key="2">
    <source>
        <dbReference type="EMBL" id="TGM97393.1"/>
    </source>
</evidence>
<accession>A0A4Z1AGL9</accession>
<evidence type="ECO:0000256" key="1">
    <source>
        <dbReference type="SAM" id="MobiDB-lite"/>
    </source>
</evidence>
<feature type="compositionally biased region" description="Polar residues" evidence="1">
    <location>
        <begin position="1"/>
        <end position="19"/>
    </location>
</feature>
<comment type="caution">
    <text evidence="2">The sequence shown here is derived from an EMBL/GenBank/DDBJ whole genome shotgun (WGS) entry which is preliminary data.</text>
</comment>
<dbReference type="Proteomes" id="UP000297241">
    <property type="component" value="Unassembled WGS sequence"/>
</dbReference>
<evidence type="ECO:0000313" key="3">
    <source>
        <dbReference type="Proteomes" id="UP000297241"/>
    </source>
</evidence>
<dbReference type="AlphaFoldDB" id="A0A4Z1AGL9"/>
<dbReference type="RefSeq" id="WP_135757696.1">
    <property type="nucleotide sequence ID" value="NZ_RQHS01000019.1"/>
</dbReference>
<gene>
    <name evidence="2" type="ORF">EHR06_14730</name>
</gene>
<protein>
    <submittedName>
        <fullName evidence="2">Uncharacterized protein</fullName>
    </submittedName>
</protein>
<reference evidence="2" key="1">
    <citation type="journal article" date="2019" name="PLoS Negl. Trop. Dis.">
        <title>Revisiting the worldwide diversity of Leptospira species in the environment.</title>
        <authorList>
            <person name="Vincent A.T."/>
            <person name="Schiettekatte O."/>
            <person name="Bourhy P."/>
            <person name="Veyrier F.J."/>
            <person name="Picardeau M."/>
        </authorList>
    </citation>
    <scope>NUCLEOTIDE SEQUENCE [LARGE SCALE GENOMIC DNA]</scope>
    <source>
        <strain evidence="2">201601113</strain>
    </source>
</reference>
<dbReference type="EMBL" id="RQHS01000019">
    <property type="protein sequence ID" value="TGM97393.1"/>
    <property type="molecule type" value="Genomic_DNA"/>
</dbReference>
<name>A0A4Z1AGL9_9LEPT</name>
<organism evidence="2 3">
    <name type="scientific">Leptospira dzoumogneensis</name>
    <dbReference type="NCBI Taxonomy" id="2484904"/>
    <lineage>
        <taxon>Bacteria</taxon>
        <taxon>Pseudomonadati</taxon>
        <taxon>Spirochaetota</taxon>
        <taxon>Spirochaetia</taxon>
        <taxon>Leptospirales</taxon>
        <taxon>Leptospiraceae</taxon>
        <taxon>Leptospira</taxon>
    </lineage>
</organism>
<proteinExistence type="predicted"/>